<proteinExistence type="predicted"/>
<dbReference type="CDD" id="cd01300">
    <property type="entry name" value="YtcJ_like"/>
    <property type="match status" value="1"/>
</dbReference>
<comment type="caution">
    <text evidence="3">The sequence shown here is derived from an EMBL/GenBank/DDBJ whole genome shotgun (WGS) entry which is preliminary data.</text>
</comment>
<evidence type="ECO:0000256" key="1">
    <source>
        <dbReference type="SAM" id="MobiDB-lite"/>
    </source>
</evidence>
<dbReference type="SUPFAM" id="SSF51556">
    <property type="entry name" value="Metallo-dependent hydrolases"/>
    <property type="match status" value="1"/>
</dbReference>
<accession>A0A0F9PEQ3</accession>
<gene>
    <name evidence="3" type="ORF">LCGC14_1147060</name>
</gene>
<name>A0A0F9PEQ3_9ZZZZ</name>
<evidence type="ECO:0000313" key="3">
    <source>
        <dbReference type="EMBL" id="KKM99525.1"/>
    </source>
</evidence>
<dbReference type="AlphaFoldDB" id="A0A0F9PEQ3"/>
<dbReference type="InterPro" id="IPR011059">
    <property type="entry name" value="Metal-dep_hydrolase_composite"/>
</dbReference>
<protein>
    <recommendedName>
        <fullName evidence="2">Amidohydrolase 3 domain-containing protein</fullName>
    </recommendedName>
</protein>
<dbReference type="PANTHER" id="PTHR22642:SF2">
    <property type="entry name" value="PROTEIN LONG AFTER FAR-RED 3"/>
    <property type="match status" value="1"/>
</dbReference>
<sequence length="578" mass="63575">MNIMKRLSGILSIFVLLVSFILAPAAASDAQEADRVYVNGNIYTVDEEFSTASAIAVKDGQFIYVGDDAGAQAYIGPLTFVFDLEGKTVIPGLHDAHIHISWGEDILHPRTPDIRAAIGEWASVERMQEVIKRCLATGEGMRPGSEPRWLVLGGWMSDVWDPPEFRKELIDAVAPDNPVYIRRYTHGSGANSKALELAGITRDTPDPPGGHIKKDKNGEPTGEFVERAPAQLTSLIPPLPPMTDYERSRNLVEGTQLAVASGLTTIHGAGMTGYKEIQRRIKLYEVGLLRIRINEMVREDAAKKLGKPLNHNNKYFVRSVKAFADGALGSRGAHLLEEYSDYPGFYGEPRRSEDELAKSATELLKIGFNMRIHCIGDGANRIAINAYERALKATGIDGKDARFALEHCQVLAPDDIPRLAKLGIVASMQPSGGIEDMHFAESRIGPERIKYAYIWSDLLDLGVVVATGTDYSVTPYNPFYTLHAAVTRQDRDNNPPGGWFPEQAMTREEALRGATMAGAYVMHAEDILGSIEVGKLADFVVIPVDYMTIPAEDIWKIEPEMTVIGGEVVYTRPVQAQK</sequence>
<dbReference type="GO" id="GO:0016810">
    <property type="term" value="F:hydrolase activity, acting on carbon-nitrogen (but not peptide) bonds"/>
    <property type="evidence" value="ECO:0007669"/>
    <property type="project" value="InterPro"/>
</dbReference>
<reference evidence="3" key="1">
    <citation type="journal article" date="2015" name="Nature">
        <title>Complex archaea that bridge the gap between prokaryotes and eukaryotes.</title>
        <authorList>
            <person name="Spang A."/>
            <person name="Saw J.H."/>
            <person name="Jorgensen S.L."/>
            <person name="Zaremba-Niedzwiedzka K."/>
            <person name="Martijn J."/>
            <person name="Lind A.E."/>
            <person name="van Eijk R."/>
            <person name="Schleper C."/>
            <person name="Guy L."/>
            <person name="Ettema T.J."/>
        </authorList>
    </citation>
    <scope>NUCLEOTIDE SEQUENCE</scope>
</reference>
<dbReference type="InterPro" id="IPR013108">
    <property type="entry name" value="Amidohydro_3"/>
</dbReference>
<dbReference type="EMBL" id="LAZR01005487">
    <property type="protein sequence ID" value="KKM99525.1"/>
    <property type="molecule type" value="Genomic_DNA"/>
</dbReference>
<dbReference type="Pfam" id="PF07969">
    <property type="entry name" value="Amidohydro_3"/>
    <property type="match status" value="1"/>
</dbReference>
<dbReference type="Gene3D" id="2.30.40.10">
    <property type="entry name" value="Urease, subunit C, domain 1"/>
    <property type="match status" value="1"/>
</dbReference>
<dbReference type="Gene3D" id="3.20.20.140">
    <property type="entry name" value="Metal-dependent hydrolases"/>
    <property type="match status" value="1"/>
</dbReference>
<feature type="domain" description="Amidohydrolase 3" evidence="2">
    <location>
        <begin position="81"/>
        <end position="570"/>
    </location>
</feature>
<evidence type="ECO:0000259" key="2">
    <source>
        <dbReference type="Pfam" id="PF07969"/>
    </source>
</evidence>
<dbReference type="PANTHER" id="PTHR22642">
    <property type="entry name" value="IMIDAZOLONEPROPIONASE"/>
    <property type="match status" value="1"/>
</dbReference>
<dbReference type="Gene3D" id="3.10.310.70">
    <property type="match status" value="1"/>
</dbReference>
<dbReference type="SUPFAM" id="SSF51338">
    <property type="entry name" value="Composite domain of metallo-dependent hydrolases"/>
    <property type="match status" value="1"/>
</dbReference>
<dbReference type="InterPro" id="IPR033932">
    <property type="entry name" value="YtcJ-like"/>
</dbReference>
<dbReference type="InterPro" id="IPR032466">
    <property type="entry name" value="Metal_Hydrolase"/>
</dbReference>
<feature type="region of interest" description="Disordered" evidence="1">
    <location>
        <begin position="200"/>
        <end position="221"/>
    </location>
</feature>
<organism evidence="3">
    <name type="scientific">marine sediment metagenome</name>
    <dbReference type="NCBI Taxonomy" id="412755"/>
    <lineage>
        <taxon>unclassified sequences</taxon>
        <taxon>metagenomes</taxon>
        <taxon>ecological metagenomes</taxon>
    </lineage>
</organism>